<dbReference type="PANTHER" id="PTHR46268">
    <property type="entry name" value="STRESS RESPONSE PROTEIN NHAX"/>
    <property type="match status" value="1"/>
</dbReference>
<dbReference type="PRINTS" id="PR01438">
    <property type="entry name" value="UNVRSLSTRESS"/>
</dbReference>
<dbReference type="Pfam" id="PF00582">
    <property type="entry name" value="Usp"/>
    <property type="match status" value="1"/>
</dbReference>
<dbReference type="InterPro" id="IPR006016">
    <property type="entry name" value="UspA"/>
</dbReference>
<evidence type="ECO:0000256" key="1">
    <source>
        <dbReference type="ARBA" id="ARBA00008791"/>
    </source>
</evidence>
<evidence type="ECO:0000259" key="2">
    <source>
        <dbReference type="Pfam" id="PF00582"/>
    </source>
</evidence>
<protein>
    <submittedName>
        <fullName evidence="3">Universal stress protein</fullName>
    </submittedName>
</protein>
<dbReference type="InterPro" id="IPR006015">
    <property type="entry name" value="Universal_stress_UspA"/>
</dbReference>
<gene>
    <name evidence="3" type="ORF">J0X13_07325</name>
</gene>
<reference evidence="3 4" key="1">
    <citation type="submission" date="2021-03" db="EMBL/GenBank/DDBJ databases">
        <title>Muricauda sp. CAU 1631 isolated from Incheon.</title>
        <authorList>
            <person name="Kim W."/>
        </authorList>
    </citation>
    <scope>NUCLEOTIDE SEQUENCE [LARGE SCALE GENOMIC DNA]</scope>
    <source>
        <strain evidence="3 4">CAU 1631</strain>
    </source>
</reference>
<proteinExistence type="inferred from homology"/>
<name>A0ABS3EWP1_9FLAO</name>
<accession>A0ABS3EWP1</accession>
<dbReference type="Gene3D" id="3.40.50.12370">
    <property type="match status" value="1"/>
</dbReference>
<comment type="caution">
    <text evidence="3">The sequence shown here is derived from an EMBL/GenBank/DDBJ whole genome shotgun (WGS) entry which is preliminary data.</text>
</comment>
<comment type="similarity">
    <text evidence="1">Belongs to the universal stress protein A family.</text>
</comment>
<dbReference type="EMBL" id="JAFLND010000001">
    <property type="protein sequence ID" value="MBO0330356.1"/>
    <property type="molecule type" value="Genomic_DNA"/>
</dbReference>
<sequence length="294" mass="33547">METIVYATDYSKRSVAALKFALEISKALAMRLVLTHVYELPAVLGTELIEVFPNLSKDSLNHEHKKLKEFYELHIGGSVNENMIRFEPIEHTSITNGIITKIHEHRAFMVFVGTRGESKLRDVVMGGTAIGLLENSPCPVWTVPEDSIFTSLDSIVYATDFEKEDINAIHALAELAKIFKAKIKVVHISNDKDKGDDSRIEWFKGLLSEKVLYEHIDYDRILSNNICDRLTTYIKETNADVLVMLKRNNKKGLRGWLHTDLVKKMQSYECVPLLMLNQKMEPMRSMKKSMMSGL</sequence>
<evidence type="ECO:0000313" key="4">
    <source>
        <dbReference type="Proteomes" id="UP000664163"/>
    </source>
</evidence>
<dbReference type="Proteomes" id="UP000664163">
    <property type="component" value="Unassembled WGS sequence"/>
</dbReference>
<dbReference type="RefSeq" id="WP_207070755.1">
    <property type="nucleotide sequence ID" value="NZ_JAFLND010000001.1"/>
</dbReference>
<feature type="domain" description="UspA" evidence="2">
    <location>
        <begin position="2"/>
        <end position="144"/>
    </location>
</feature>
<organism evidence="3 4">
    <name type="scientific">[Muricauda] lutisoli</name>
    <dbReference type="NCBI Taxonomy" id="2816035"/>
    <lineage>
        <taxon>Bacteria</taxon>
        <taxon>Pseudomonadati</taxon>
        <taxon>Bacteroidota</taxon>
        <taxon>Flavobacteriia</taxon>
        <taxon>Flavobacteriales</taxon>
        <taxon>Flavobacteriaceae</taxon>
        <taxon>Allomuricauda</taxon>
    </lineage>
</organism>
<evidence type="ECO:0000313" key="3">
    <source>
        <dbReference type="EMBL" id="MBO0330356.1"/>
    </source>
</evidence>
<keyword evidence="4" id="KW-1185">Reference proteome</keyword>
<dbReference type="PANTHER" id="PTHR46268:SF6">
    <property type="entry name" value="UNIVERSAL STRESS PROTEIN UP12"/>
    <property type="match status" value="1"/>
</dbReference>
<dbReference type="SUPFAM" id="SSF52402">
    <property type="entry name" value="Adenine nucleotide alpha hydrolases-like"/>
    <property type="match status" value="2"/>
</dbReference>